<evidence type="ECO:0000313" key="8">
    <source>
        <dbReference type="EMBL" id="CAB3397305.1"/>
    </source>
</evidence>
<dbReference type="InterPro" id="IPR000971">
    <property type="entry name" value="Globin"/>
</dbReference>
<keyword evidence="6" id="KW-1133">Transmembrane helix</keyword>
<keyword evidence="9" id="KW-1185">Reference proteome</keyword>
<feature type="transmembrane region" description="Helical" evidence="6">
    <location>
        <begin position="32"/>
        <end position="57"/>
    </location>
</feature>
<accession>A0A8S1E6B2</accession>
<dbReference type="InterPro" id="IPR044399">
    <property type="entry name" value="Mb-like_M"/>
</dbReference>
<evidence type="ECO:0000313" key="9">
    <source>
        <dbReference type="Proteomes" id="UP000494206"/>
    </source>
</evidence>
<keyword evidence="4" id="KW-0408">Iron</keyword>
<dbReference type="InterPro" id="IPR012292">
    <property type="entry name" value="Globin/Proto"/>
</dbReference>
<name>A0A8S1E6B2_9PELO</name>
<dbReference type="Proteomes" id="UP000494206">
    <property type="component" value="Unassembled WGS sequence"/>
</dbReference>
<evidence type="ECO:0000256" key="3">
    <source>
        <dbReference type="ARBA" id="ARBA00022723"/>
    </source>
</evidence>
<comment type="caution">
    <text evidence="8">The sequence shown here is derived from an EMBL/GenBank/DDBJ whole genome shotgun (WGS) entry which is preliminary data.</text>
</comment>
<proteinExistence type="inferred from homology"/>
<dbReference type="SUPFAM" id="SSF46458">
    <property type="entry name" value="Globin-like"/>
    <property type="match status" value="1"/>
</dbReference>
<evidence type="ECO:0000259" key="7">
    <source>
        <dbReference type="PROSITE" id="PS01033"/>
    </source>
</evidence>
<evidence type="ECO:0000256" key="6">
    <source>
        <dbReference type="SAM" id="Phobius"/>
    </source>
</evidence>
<gene>
    <name evidence="8" type="ORF">CBOVIS_LOCUS735</name>
</gene>
<dbReference type="GO" id="GO:0020037">
    <property type="term" value="F:heme binding"/>
    <property type="evidence" value="ECO:0007669"/>
    <property type="project" value="InterPro"/>
</dbReference>
<keyword evidence="5" id="KW-0561">Oxygen transport</keyword>
<dbReference type="Gene3D" id="1.10.490.10">
    <property type="entry name" value="Globins"/>
    <property type="match status" value="1"/>
</dbReference>
<dbReference type="CDD" id="cd01040">
    <property type="entry name" value="Mb-like"/>
    <property type="match status" value="1"/>
</dbReference>
<comment type="subunit">
    <text evidence="1">Monomer.</text>
</comment>
<feature type="domain" description="Globin" evidence="7">
    <location>
        <begin position="153"/>
        <end position="300"/>
    </location>
</feature>
<reference evidence="8 9" key="1">
    <citation type="submission" date="2020-04" db="EMBL/GenBank/DDBJ databases">
        <authorList>
            <person name="Laetsch R D."/>
            <person name="Stevens L."/>
            <person name="Kumar S."/>
            <person name="Blaxter L. M."/>
        </authorList>
    </citation>
    <scope>NUCLEOTIDE SEQUENCE [LARGE SCALE GENOMIC DNA]</scope>
</reference>
<dbReference type="EMBL" id="CADEPM010000001">
    <property type="protein sequence ID" value="CAB3397305.1"/>
    <property type="molecule type" value="Genomic_DNA"/>
</dbReference>
<evidence type="ECO:0000256" key="1">
    <source>
        <dbReference type="ARBA" id="ARBA00011245"/>
    </source>
</evidence>
<keyword evidence="2 5" id="KW-0349">Heme</keyword>
<dbReference type="PANTHER" id="PTHR46783">
    <property type="entry name" value="CYTOGLOBIN"/>
    <property type="match status" value="1"/>
</dbReference>
<evidence type="ECO:0000256" key="4">
    <source>
        <dbReference type="ARBA" id="ARBA00023004"/>
    </source>
</evidence>
<dbReference type="InterPro" id="IPR009050">
    <property type="entry name" value="Globin-like_sf"/>
</dbReference>
<dbReference type="AlphaFoldDB" id="A0A8S1E6B2"/>
<dbReference type="GO" id="GO:0005344">
    <property type="term" value="F:oxygen carrier activity"/>
    <property type="evidence" value="ECO:0007669"/>
    <property type="project" value="UniProtKB-KW"/>
</dbReference>
<keyword evidence="3" id="KW-0479">Metal-binding</keyword>
<dbReference type="InterPro" id="IPR013314">
    <property type="entry name" value="Globin_lamprey/hagfish"/>
</dbReference>
<dbReference type="GO" id="GO:0016491">
    <property type="term" value="F:oxidoreductase activity"/>
    <property type="evidence" value="ECO:0007669"/>
    <property type="project" value="TreeGrafter"/>
</dbReference>
<keyword evidence="6" id="KW-0812">Transmembrane</keyword>
<keyword evidence="6" id="KW-0472">Membrane</keyword>
<evidence type="ECO:0000256" key="2">
    <source>
        <dbReference type="ARBA" id="ARBA00022617"/>
    </source>
</evidence>
<sequence length="305" mass="35768">MAPKWEETAPLMTGNLDFAHALHYEPRYKAKIFVVLALLLDFWLHCHVLCKCLIFLISVDNMYRRMFEYIDLANVNNTVRNKVEPENRRSTIGNLDVNKIKVAQRREESSKCSVVVQQSKEPMKIDKQRNSIGKENNEPQMCHLKQIAAETSRLSERQREILRTTFINIEKDAVKNGLKIFVKLFSEYPRYKLIWAQFRVVPESSLMNAVELRRHASIYIKGLGTIIESMRDEEELTKQLTRIAVAHIKWNVQRNHVIHMIEPVLDVVKECNGYQLDEHTKEAWITLYQVIANFIEVFRNKALTN</sequence>
<comment type="similarity">
    <text evidence="5">Belongs to the globin family.</text>
</comment>
<protein>
    <recommendedName>
        <fullName evidence="7">Globin domain-containing protein</fullName>
    </recommendedName>
</protein>
<dbReference type="PANTHER" id="PTHR46783:SF1">
    <property type="entry name" value="CYTOGLOBIN-1-RELATED"/>
    <property type="match status" value="1"/>
</dbReference>
<dbReference type="Pfam" id="PF00042">
    <property type="entry name" value="Globin"/>
    <property type="match status" value="1"/>
</dbReference>
<dbReference type="GO" id="GO:0019825">
    <property type="term" value="F:oxygen binding"/>
    <property type="evidence" value="ECO:0007669"/>
    <property type="project" value="InterPro"/>
</dbReference>
<dbReference type="OrthoDB" id="436496at2759"/>
<keyword evidence="5" id="KW-0813">Transport</keyword>
<organism evidence="8 9">
    <name type="scientific">Caenorhabditis bovis</name>
    <dbReference type="NCBI Taxonomy" id="2654633"/>
    <lineage>
        <taxon>Eukaryota</taxon>
        <taxon>Metazoa</taxon>
        <taxon>Ecdysozoa</taxon>
        <taxon>Nematoda</taxon>
        <taxon>Chromadorea</taxon>
        <taxon>Rhabditida</taxon>
        <taxon>Rhabditina</taxon>
        <taxon>Rhabditomorpha</taxon>
        <taxon>Rhabditoidea</taxon>
        <taxon>Rhabditidae</taxon>
        <taxon>Peloderinae</taxon>
        <taxon>Caenorhabditis</taxon>
    </lineage>
</organism>
<evidence type="ECO:0000256" key="5">
    <source>
        <dbReference type="RuleBase" id="RU000356"/>
    </source>
</evidence>
<dbReference type="GO" id="GO:0005506">
    <property type="term" value="F:iron ion binding"/>
    <property type="evidence" value="ECO:0007669"/>
    <property type="project" value="InterPro"/>
</dbReference>
<dbReference type="PROSITE" id="PS01033">
    <property type="entry name" value="GLOBIN"/>
    <property type="match status" value="1"/>
</dbReference>